<keyword evidence="3" id="KW-1185">Reference proteome</keyword>
<feature type="domain" description="Activating signal cointegrator 1 N-terminal" evidence="1">
    <location>
        <begin position="6"/>
        <end position="66"/>
    </location>
</feature>
<gene>
    <name evidence="2" type="ORF">TPAB3V08_LOCUS12376</name>
</gene>
<reference evidence="2" key="1">
    <citation type="submission" date="2021-03" db="EMBL/GenBank/DDBJ databases">
        <authorList>
            <person name="Tran Van P."/>
        </authorList>
    </citation>
    <scope>NUCLEOTIDE SEQUENCE</scope>
</reference>
<evidence type="ECO:0000313" key="3">
    <source>
        <dbReference type="Proteomes" id="UP001153148"/>
    </source>
</evidence>
<name>A0ABN7PEA4_TIMPD</name>
<dbReference type="Pfam" id="PF23135">
    <property type="entry name" value="TRI4_N"/>
    <property type="match status" value="1"/>
</dbReference>
<comment type="caution">
    <text evidence="2">The sequence shown here is derived from an EMBL/GenBank/DDBJ whole genome shotgun (WGS) entry which is preliminary data.</text>
</comment>
<sequence>MFENGMLTWIDEQLSILLDFPVPQDLIEYILGIENARDLEDYLKTLLDFNNPNHRRFLTELIRRRQTGTHRLGEGRSSVPS</sequence>
<evidence type="ECO:0000313" key="2">
    <source>
        <dbReference type="EMBL" id="CAG2065432.1"/>
    </source>
</evidence>
<dbReference type="EMBL" id="CAJPIN010043039">
    <property type="protein sequence ID" value="CAG2065432.1"/>
    <property type="molecule type" value="Genomic_DNA"/>
</dbReference>
<accession>A0ABN7PEA4</accession>
<proteinExistence type="predicted"/>
<evidence type="ECO:0000259" key="1">
    <source>
        <dbReference type="Pfam" id="PF23135"/>
    </source>
</evidence>
<organism evidence="2 3">
    <name type="scientific">Timema podura</name>
    <name type="common">Walking stick</name>
    <dbReference type="NCBI Taxonomy" id="61482"/>
    <lineage>
        <taxon>Eukaryota</taxon>
        <taxon>Metazoa</taxon>
        <taxon>Ecdysozoa</taxon>
        <taxon>Arthropoda</taxon>
        <taxon>Hexapoda</taxon>
        <taxon>Insecta</taxon>
        <taxon>Pterygota</taxon>
        <taxon>Neoptera</taxon>
        <taxon>Polyneoptera</taxon>
        <taxon>Phasmatodea</taxon>
        <taxon>Timematodea</taxon>
        <taxon>Timematoidea</taxon>
        <taxon>Timematidae</taxon>
        <taxon>Timema</taxon>
    </lineage>
</organism>
<dbReference type="Proteomes" id="UP001153148">
    <property type="component" value="Unassembled WGS sequence"/>
</dbReference>
<protein>
    <recommendedName>
        <fullName evidence="1">Activating signal cointegrator 1 N-terminal domain-containing protein</fullName>
    </recommendedName>
</protein>
<dbReference type="InterPro" id="IPR056994">
    <property type="entry name" value="TRI4_N"/>
</dbReference>